<name>A0A5B7EY96_PORTR</name>
<evidence type="ECO:0000313" key="2">
    <source>
        <dbReference type="Proteomes" id="UP000324222"/>
    </source>
</evidence>
<evidence type="ECO:0000313" key="1">
    <source>
        <dbReference type="EMBL" id="MPC37833.1"/>
    </source>
</evidence>
<gene>
    <name evidence="1" type="ORF">E2C01_031327</name>
</gene>
<proteinExistence type="predicted"/>
<dbReference type="Proteomes" id="UP000324222">
    <property type="component" value="Unassembled WGS sequence"/>
</dbReference>
<reference evidence="1 2" key="1">
    <citation type="submission" date="2019-05" db="EMBL/GenBank/DDBJ databases">
        <title>Another draft genome of Portunus trituberculatus and its Hox gene families provides insights of decapod evolution.</title>
        <authorList>
            <person name="Jeong J.-H."/>
            <person name="Song I."/>
            <person name="Kim S."/>
            <person name="Choi T."/>
            <person name="Kim D."/>
            <person name="Ryu S."/>
            <person name="Kim W."/>
        </authorList>
    </citation>
    <scope>NUCLEOTIDE SEQUENCE [LARGE SCALE GENOMIC DNA]</scope>
    <source>
        <tissue evidence="1">Muscle</tissue>
    </source>
</reference>
<accession>A0A5B7EY96</accession>
<dbReference type="AlphaFoldDB" id="A0A5B7EY96"/>
<organism evidence="1 2">
    <name type="scientific">Portunus trituberculatus</name>
    <name type="common">Swimming crab</name>
    <name type="synonym">Neptunus trituberculatus</name>
    <dbReference type="NCBI Taxonomy" id="210409"/>
    <lineage>
        <taxon>Eukaryota</taxon>
        <taxon>Metazoa</taxon>
        <taxon>Ecdysozoa</taxon>
        <taxon>Arthropoda</taxon>
        <taxon>Crustacea</taxon>
        <taxon>Multicrustacea</taxon>
        <taxon>Malacostraca</taxon>
        <taxon>Eumalacostraca</taxon>
        <taxon>Eucarida</taxon>
        <taxon>Decapoda</taxon>
        <taxon>Pleocyemata</taxon>
        <taxon>Brachyura</taxon>
        <taxon>Eubrachyura</taxon>
        <taxon>Portunoidea</taxon>
        <taxon>Portunidae</taxon>
        <taxon>Portuninae</taxon>
        <taxon>Portunus</taxon>
    </lineage>
</organism>
<protein>
    <submittedName>
        <fullName evidence="1">Uncharacterized protein</fullName>
    </submittedName>
</protein>
<sequence>MVREGRGRLEPPVQDQCTVHHDISPVATPHTIVGTRKPPRQNYLLTVTDSLSGYHNPCVPDLHDSVLMITSSRHMKSIQ</sequence>
<dbReference type="EMBL" id="VSRR010003899">
    <property type="protein sequence ID" value="MPC37833.1"/>
    <property type="molecule type" value="Genomic_DNA"/>
</dbReference>
<comment type="caution">
    <text evidence="1">The sequence shown here is derived from an EMBL/GenBank/DDBJ whole genome shotgun (WGS) entry which is preliminary data.</text>
</comment>
<keyword evidence="2" id="KW-1185">Reference proteome</keyword>